<comment type="caution">
    <text evidence="1">The sequence shown here is derived from an EMBL/GenBank/DDBJ whole genome shotgun (WGS) entry which is preliminary data.</text>
</comment>
<proteinExistence type="predicted"/>
<evidence type="ECO:0000313" key="1">
    <source>
        <dbReference type="EMBL" id="GFY91632.1"/>
    </source>
</evidence>
<dbReference type="AlphaFoldDB" id="A0A7J0EYW6"/>
<dbReference type="EMBL" id="BJWL01000008">
    <property type="protein sequence ID" value="GFY91632.1"/>
    <property type="molecule type" value="Genomic_DNA"/>
</dbReference>
<dbReference type="Proteomes" id="UP000585474">
    <property type="component" value="Unassembled WGS sequence"/>
</dbReference>
<gene>
    <name evidence="1" type="ORF">Acr_08g0000280</name>
</gene>
<evidence type="ECO:0000313" key="2">
    <source>
        <dbReference type="Proteomes" id="UP000585474"/>
    </source>
</evidence>
<protein>
    <submittedName>
        <fullName evidence="1">Uncharacterized protein</fullName>
    </submittedName>
</protein>
<name>A0A7J0EYW6_9ERIC</name>
<organism evidence="1 2">
    <name type="scientific">Actinidia rufa</name>
    <dbReference type="NCBI Taxonomy" id="165716"/>
    <lineage>
        <taxon>Eukaryota</taxon>
        <taxon>Viridiplantae</taxon>
        <taxon>Streptophyta</taxon>
        <taxon>Embryophyta</taxon>
        <taxon>Tracheophyta</taxon>
        <taxon>Spermatophyta</taxon>
        <taxon>Magnoliopsida</taxon>
        <taxon>eudicotyledons</taxon>
        <taxon>Gunneridae</taxon>
        <taxon>Pentapetalae</taxon>
        <taxon>asterids</taxon>
        <taxon>Ericales</taxon>
        <taxon>Actinidiaceae</taxon>
        <taxon>Actinidia</taxon>
    </lineage>
</organism>
<sequence length="128" mass="14570">MWDKILQLRQARRPSTITELVTHDLFEGYLSPNPLDRGKTSPTLSMEPRQAISTELAQSQNAVLLALGRGKILVLINLYQNPIYMPIARLSPPRRRQLRDTLQMAIFPIISPTSPRYLSILILPRISP</sequence>
<keyword evidence="2" id="KW-1185">Reference proteome</keyword>
<accession>A0A7J0EYW6</accession>
<reference evidence="1 2" key="1">
    <citation type="submission" date="2019-07" db="EMBL/GenBank/DDBJ databases">
        <title>De Novo Assembly of kiwifruit Actinidia rufa.</title>
        <authorList>
            <person name="Sugita-Konishi S."/>
            <person name="Sato K."/>
            <person name="Mori E."/>
            <person name="Abe Y."/>
            <person name="Kisaki G."/>
            <person name="Hamano K."/>
            <person name="Suezawa K."/>
            <person name="Otani M."/>
            <person name="Fukuda T."/>
            <person name="Manabe T."/>
            <person name="Gomi K."/>
            <person name="Tabuchi M."/>
            <person name="Akimitsu K."/>
            <person name="Kataoka I."/>
        </authorList>
    </citation>
    <scope>NUCLEOTIDE SEQUENCE [LARGE SCALE GENOMIC DNA]</scope>
    <source>
        <strain evidence="2">cv. Fuchu</strain>
    </source>
</reference>